<keyword evidence="2" id="KW-0812">Transmembrane</keyword>
<name>A0A1Y1LAD1_PHOPY</name>
<evidence type="ECO:0008006" key="7">
    <source>
        <dbReference type="Google" id="ProtNLM"/>
    </source>
</evidence>
<sequence>MKCLVFLLVVTCFIFEVKSDLTLTGPKCGARFCQMQEYCSNYDNQCHPCSQICNQSTHNYDPTNCIKDCQDYLHDVRYVRKDEGSGGKDDLRGVVQKLQHMVTVTLTLTCFVLIALAFVIAFQIWKWKKNNNITFASLCNKLRSKNSNENKSPGNGIPPPGQANTKPDLRLDMPISTATHSEHSPATCTTSISRRPAEDSALDYAYDNRAMSSSPSPNTKPHESNF</sequence>
<dbReference type="EMBL" id="GEZM01061256">
    <property type="protein sequence ID" value="JAV70601.1"/>
    <property type="molecule type" value="Transcribed_RNA"/>
</dbReference>
<dbReference type="EMBL" id="VVIM01000006">
    <property type="protein sequence ID" value="KAB0798482.1"/>
    <property type="molecule type" value="Genomic_DNA"/>
</dbReference>
<keyword evidence="6" id="KW-1185">Reference proteome</keyword>
<gene>
    <name evidence="5" type="ORF">PPYR_09475</name>
</gene>
<reference evidence="5 6" key="2">
    <citation type="journal article" date="2018" name="Elife">
        <title>Firefly genomes illuminate parallel origins of bioluminescence in beetles.</title>
        <authorList>
            <person name="Fallon T.R."/>
            <person name="Lower S.E."/>
            <person name="Chang C.H."/>
            <person name="Bessho-Uehara M."/>
            <person name="Martin G.J."/>
            <person name="Bewick A.J."/>
            <person name="Behringer M."/>
            <person name="Debat H.J."/>
            <person name="Wong I."/>
            <person name="Day J.C."/>
            <person name="Suvorov A."/>
            <person name="Silva C.J."/>
            <person name="Stanger-Hall K.F."/>
            <person name="Hall D.W."/>
            <person name="Schmitz R.J."/>
            <person name="Nelson D.R."/>
            <person name="Lewis S.M."/>
            <person name="Shigenobu S."/>
            <person name="Bybee S.M."/>
            <person name="Larracuente A.M."/>
            <person name="Oba Y."/>
            <person name="Weng J.K."/>
        </authorList>
    </citation>
    <scope>NUCLEOTIDE SEQUENCE [LARGE SCALE GENOMIC DNA]</scope>
    <source>
        <strain evidence="5">1611_PpyrPB1</strain>
        <tissue evidence="5">Whole body</tissue>
    </source>
</reference>
<dbReference type="OrthoDB" id="6599193at2759"/>
<feature type="transmembrane region" description="Helical" evidence="2">
    <location>
        <begin position="101"/>
        <end position="125"/>
    </location>
</feature>
<dbReference type="InParanoid" id="A0A1Y1LAD1"/>
<evidence type="ECO:0000256" key="2">
    <source>
        <dbReference type="SAM" id="Phobius"/>
    </source>
</evidence>
<evidence type="ECO:0000256" key="3">
    <source>
        <dbReference type="SAM" id="SignalP"/>
    </source>
</evidence>
<evidence type="ECO:0000313" key="4">
    <source>
        <dbReference type="EMBL" id="JAV70599.1"/>
    </source>
</evidence>
<feature type="region of interest" description="Disordered" evidence="1">
    <location>
        <begin position="146"/>
        <end position="226"/>
    </location>
</feature>
<feature type="chain" id="PRO_5011907371" description="TNFR-Cys domain-containing protein" evidence="3">
    <location>
        <begin position="20"/>
        <end position="226"/>
    </location>
</feature>
<feature type="compositionally biased region" description="Polar residues" evidence="1">
    <location>
        <begin position="176"/>
        <end position="193"/>
    </location>
</feature>
<organism evidence="4">
    <name type="scientific">Photinus pyralis</name>
    <name type="common">Common eastern firefly</name>
    <name type="synonym">Lampyris pyralis</name>
    <dbReference type="NCBI Taxonomy" id="7054"/>
    <lineage>
        <taxon>Eukaryota</taxon>
        <taxon>Metazoa</taxon>
        <taxon>Ecdysozoa</taxon>
        <taxon>Arthropoda</taxon>
        <taxon>Hexapoda</taxon>
        <taxon>Insecta</taxon>
        <taxon>Pterygota</taxon>
        <taxon>Neoptera</taxon>
        <taxon>Endopterygota</taxon>
        <taxon>Coleoptera</taxon>
        <taxon>Polyphaga</taxon>
        <taxon>Elateriformia</taxon>
        <taxon>Elateroidea</taxon>
        <taxon>Lampyridae</taxon>
        <taxon>Lampyrinae</taxon>
        <taxon>Photinus</taxon>
    </lineage>
</organism>
<proteinExistence type="predicted"/>
<dbReference type="FunCoup" id="A0A1Y1LAD1">
    <property type="interactions" value="62"/>
</dbReference>
<reference evidence="5" key="3">
    <citation type="submission" date="2019-08" db="EMBL/GenBank/DDBJ databases">
        <authorList>
            <consortium name="Photinus pyralis genome working group"/>
            <person name="Fallon T.R."/>
            <person name="Sander Lower S.E."/>
            <person name="Weng J.-K."/>
        </authorList>
    </citation>
    <scope>NUCLEOTIDE SEQUENCE</scope>
    <source>
        <strain evidence="5">1611_PpyrPB1</strain>
        <tissue evidence="5">Whole body</tissue>
    </source>
</reference>
<reference evidence="4" key="1">
    <citation type="journal article" date="2016" name="Sci. Rep.">
        <title>Molecular characterization of firefly nuptial gifts: a multi-omics approach sheds light on postcopulatory sexual selection.</title>
        <authorList>
            <person name="Al-Wathiqui N."/>
            <person name="Fallon T.R."/>
            <person name="South A."/>
            <person name="Weng J.K."/>
            <person name="Lewis S.M."/>
        </authorList>
    </citation>
    <scope>NUCLEOTIDE SEQUENCE</scope>
</reference>
<keyword evidence="3" id="KW-0732">Signal</keyword>
<dbReference type="AlphaFoldDB" id="A0A1Y1LAD1"/>
<evidence type="ECO:0000256" key="1">
    <source>
        <dbReference type="SAM" id="MobiDB-lite"/>
    </source>
</evidence>
<evidence type="ECO:0000313" key="5">
    <source>
        <dbReference type="EMBL" id="KAB0798482.1"/>
    </source>
</evidence>
<dbReference type="Proteomes" id="UP000327044">
    <property type="component" value="Unassembled WGS sequence"/>
</dbReference>
<feature type="compositionally biased region" description="Polar residues" evidence="1">
    <location>
        <begin position="210"/>
        <end position="219"/>
    </location>
</feature>
<feature type="signal peptide" evidence="3">
    <location>
        <begin position="1"/>
        <end position="19"/>
    </location>
</feature>
<keyword evidence="2" id="KW-1133">Transmembrane helix</keyword>
<dbReference type="EMBL" id="GEZM01061259">
    <property type="protein sequence ID" value="JAV70599.1"/>
    <property type="molecule type" value="Transcribed_RNA"/>
</dbReference>
<evidence type="ECO:0000313" key="6">
    <source>
        <dbReference type="Proteomes" id="UP000327044"/>
    </source>
</evidence>
<accession>A0A1Y1LAD1</accession>
<keyword evidence="2" id="KW-0472">Membrane</keyword>
<protein>
    <recommendedName>
        <fullName evidence="7">TNFR-Cys domain-containing protein</fullName>
    </recommendedName>
</protein>